<dbReference type="Proteomes" id="UP001205105">
    <property type="component" value="Unassembled WGS sequence"/>
</dbReference>
<dbReference type="SMART" id="SM00273">
    <property type="entry name" value="ENTH"/>
    <property type="match status" value="1"/>
</dbReference>
<evidence type="ECO:0000313" key="6">
    <source>
        <dbReference type="Proteomes" id="UP001205105"/>
    </source>
</evidence>
<dbReference type="GO" id="GO:0006897">
    <property type="term" value="P:endocytosis"/>
    <property type="evidence" value="ECO:0007669"/>
    <property type="project" value="TreeGrafter"/>
</dbReference>
<dbReference type="PROSITE" id="PS50942">
    <property type="entry name" value="ENTH"/>
    <property type="match status" value="1"/>
</dbReference>
<comment type="caution">
    <text evidence="5">The sequence shown here is derived from an EMBL/GenBank/DDBJ whole genome shotgun (WGS) entry which is preliminary data.</text>
</comment>
<keyword evidence="6" id="KW-1185">Reference proteome</keyword>
<feature type="domain" description="ENTH" evidence="4">
    <location>
        <begin position="54"/>
        <end position="186"/>
    </location>
</feature>
<comment type="subcellular location">
    <subcellularLocation>
        <location evidence="1">Cytoplasmic vesicle</location>
        <location evidence="1">Clathrin-coated vesicle</location>
    </subcellularLocation>
</comment>
<dbReference type="Gene3D" id="1.25.40.90">
    <property type="match status" value="1"/>
</dbReference>
<dbReference type="GO" id="GO:0005886">
    <property type="term" value="C:plasma membrane"/>
    <property type="evidence" value="ECO:0007669"/>
    <property type="project" value="TreeGrafter"/>
</dbReference>
<proteinExistence type="predicted"/>
<reference evidence="5" key="1">
    <citation type="submission" date="2020-11" db="EMBL/GenBank/DDBJ databases">
        <title>Chlorella ohadii genome sequencing and assembly.</title>
        <authorList>
            <person name="Murik O."/>
            <person name="Treves H."/>
            <person name="Kedem I."/>
            <person name="Shotland Y."/>
            <person name="Kaplan A."/>
        </authorList>
    </citation>
    <scope>NUCLEOTIDE SEQUENCE</scope>
    <source>
        <strain evidence="5">1</strain>
    </source>
</reference>
<feature type="region of interest" description="Disordered" evidence="3">
    <location>
        <begin position="17"/>
        <end position="37"/>
    </location>
</feature>
<evidence type="ECO:0000259" key="4">
    <source>
        <dbReference type="PROSITE" id="PS50942"/>
    </source>
</evidence>
<dbReference type="GO" id="GO:0030125">
    <property type="term" value="C:clathrin vesicle coat"/>
    <property type="evidence" value="ECO:0007669"/>
    <property type="project" value="TreeGrafter"/>
</dbReference>
<dbReference type="CDD" id="cd03571">
    <property type="entry name" value="ENTH"/>
    <property type="match status" value="1"/>
</dbReference>
<name>A0AAD5H5R7_9CHLO</name>
<evidence type="ECO:0000256" key="3">
    <source>
        <dbReference type="SAM" id="MobiDB-lite"/>
    </source>
</evidence>
<evidence type="ECO:0000256" key="2">
    <source>
        <dbReference type="ARBA" id="ARBA00023329"/>
    </source>
</evidence>
<dbReference type="InterPro" id="IPR013809">
    <property type="entry name" value="ENTH"/>
</dbReference>
<keyword evidence="2" id="KW-0968">Cytoplasmic vesicle</keyword>
<dbReference type="PANTHER" id="PTHR12276">
    <property type="entry name" value="EPSIN/ENT-RELATED"/>
    <property type="match status" value="1"/>
</dbReference>
<dbReference type="GO" id="GO:0005543">
    <property type="term" value="F:phospholipid binding"/>
    <property type="evidence" value="ECO:0007669"/>
    <property type="project" value="TreeGrafter"/>
</dbReference>
<dbReference type="Pfam" id="PF01417">
    <property type="entry name" value="ENTH"/>
    <property type="match status" value="1"/>
</dbReference>
<dbReference type="AlphaFoldDB" id="A0AAD5H5R7"/>
<dbReference type="GO" id="GO:0005768">
    <property type="term" value="C:endosome"/>
    <property type="evidence" value="ECO:0007669"/>
    <property type="project" value="TreeGrafter"/>
</dbReference>
<sequence>MAYTCCCFPPQGQDLPAAMSGPQPGGSAPGGNKTGEAAAKAKAWLGKAWTASRALATNKTRLEIFVEDALNDVPWGPTGAQMNEISEASFDAEKFAQVWRVILRRFESEPAQWRRCYKALLLTEHLVKNSSQHVVQTILDACGVIEGLKGFKYLDDKGKDQGINVSNRAKELVILLGDSKRIRRVLLRTSKPSLHDLMACKSAGPKKLQDVRVNPAIASAFAGAKLAPPPAAAPSSPAKPAAAPVPIAKLAPPPAVRAAQPAQPAPPSPTSPAALAEVLGAPAQLPAAVAASPSAAASSGAGSPWSAASPMAQRGAEFDAFGSGTAAGHTAGAPFAAFPETAATKLGGSPAGVISLTASTAGTAHHADSHALPAYLFAEPTPPAYSSANSWGSHVGGAAPAMAHGSVSTAAAQKRAAGDDAADAFAEFDPFKQ</sequence>
<dbReference type="GO" id="GO:0030276">
    <property type="term" value="F:clathrin binding"/>
    <property type="evidence" value="ECO:0007669"/>
    <property type="project" value="TreeGrafter"/>
</dbReference>
<feature type="compositionally biased region" description="Gly residues" evidence="3">
    <location>
        <begin position="23"/>
        <end position="33"/>
    </location>
</feature>
<dbReference type="EMBL" id="JADXDR010000065">
    <property type="protein sequence ID" value="KAI7841265.1"/>
    <property type="molecule type" value="Genomic_DNA"/>
</dbReference>
<evidence type="ECO:0000256" key="1">
    <source>
        <dbReference type="ARBA" id="ARBA00004132"/>
    </source>
</evidence>
<feature type="region of interest" description="Disordered" evidence="3">
    <location>
        <begin position="254"/>
        <end position="273"/>
    </location>
</feature>
<dbReference type="PANTHER" id="PTHR12276:SF45">
    <property type="entry name" value="CLATHRIN INTERACTOR 1"/>
    <property type="match status" value="1"/>
</dbReference>
<organism evidence="5 6">
    <name type="scientific">Chlorella ohadii</name>
    <dbReference type="NCBI Taxonomy" id="2649997"/>
    <lineage>
        <taxon>Eukaryota</taxon>
        <taxon>Viridiplantae</taxon>
        <taxon>Chlorophyta</taxon>
        <taxon>core chlorophytes</taxon>
        <taxon>Trebouxiophyceae</taxon>
        <taxon>Chlorellales</taxon>
        <taxon>Chlorellaceae</taxon>
        <taxon>Chlorella clade</taxon>
        <taxon>Chlorella</taxon>
    </lineage>
</organism>
<dbReference type="InterPro" id="IPR008942">
    <property type="entry name" value="ENTH_VHS"/>
</dbReference>
<evidence type="ECO:0000313" key="5">
    <source>
        <dbReference type="EMBL" id="KAI7841265.1"/>
    </source>
</evidence>
<accession>A0AAD5H5R7</accession>
<gene>
    <name evidence="5" type="ORF">COHA_005038</name>
</gene>
<protein>
    <recommendedName>
        <fullName evidence="4">ENTH domain-containing protein</fullName>
    </recommendedName>
</protein>
<dbReference type="SUPFAM" id="SSF48464">
    <property type="entry name" value="ENTH/VHS domain"/>
    <property type="match status" value="1"/>
</dbReference>